<dbReference type="Gene3D" id="3.10.310.10">
    <property type="entry name" value="Diaminopimelate Epimerase, Chain A, domain 1"/>
    <property type="match status" value="2"/>
</dbReference>
<dbReference type="PIRSF" id="PIRSF016184">
    <property type="entry name" value="PhzC_PhzF"/>
    <property type="match status" value="1"/>
</dbReference>
<dbReference type="RefSeq" id="WP_104389292.1">
    <property type="nucleotide sequence ID" value="NZ_PGEM01000168.1"/>
</dbReference>
<dbReference type="Pfam" id="PF02567">
    <property type="entry name" value="PhzC-PhzF"/>
    <property type="match status" value="1"/>
</dbReference>
<evidence type="ECO:0000313" key="4">
    <source>
        <dbReference type="EMBL" id="PPJ61813.1"/>
    </source>
</evidence>
<evidence type="ECO:0000256" key="3">
    <source>
        <dbReference type="PIRSR" id="PIRSR016184-1"/>
    </source>
</evidence>
<dbReference type="PANTHER" id="PTHR13774">
    <property type="entry name" value="PHENAZINE BIOSYNTHESIS PROTEIN"/>
    <property type="match status" value="1"/>
</dbReference>
<dbReference type="SUPFAM" id="SSF54506">
    <property type="entry name" value="Diaminopimelate epimerase-like"/>
    <property type="match status" value="1"/>
</dbReference>
<dbReference type="PANTHER" id="PTHR13774:SF17">
    <property type="entry name" value="PHENAZINE BIOSYNTHESIS-LIKE DOMAIN-CONTAINING PROTEIN"/>
    <property type="match status" value="1"/>
</dbReference>
<keyword evidence="5" id="KW-1185">Reference proteome</keyword>
<reference evidence="4 5" key="1">
    <citation type="submission" date="2018-02" db="EMBL/GenBank/DDBJ databases">
        <title>Discovery of a pederin family compound in a non-symbiotic bloom-forming cyanobacterium.</title>
        <authorList>
            <person name="Kust A."/>
            <person name="Mares J."/>
            <person name="Jokela J."/>
            <person name="Urajova P."/>
            <person name="Hajek J."/>
            <person name="Saurav K."/>
            <person name="Voracova K."/>
            <person name="Fewer D.P."/>
            <person name="Haapaniemi E."/>
            <person name="Permi P."/>
            <person name="Rehakova K."/>
            <person name="Sivonen K."/>
            <person name="Hrouzek P."/>
        </authorList>
    </citation>
    <scope>NUCLEOTIDE SEQUENCE [LARGE SCALE GENOMIC DNA]</scope>
    <source>
        <strain evidence="4 5">CHARLIE-1</strain>
    </source>
</reference>
<dbReference type="Proteomes" id="UP000239589">
    <property type="component" value="Unassembled WGS sequence"/>
</dbReference>
<dbReference type="OrthoDB" id="9788221at2"/>
<dbReference type="GO" id="GO:0005737">
    <property type="term" value="C:cytoplasm"/>
    <property type="evidence" value="ECO:0007669"/>
    <property type="project" value="TreeGrafter"/>
</dbReference>
<organism evidence="4 5">
    <name type="scientific">Cuspidothrix issatschenkoi CHARLIE-1</name>
    <dbReference type="NCBI Taxonomy" id="2052836"/>
    <lineage>
        <taxon>Bacteria</taxon>
        <taxon>Bacillati</taxon>
        <taxon>Cyanobacteriota</taxon>
        <taxon>Cyanophyceae</taxon>
        <taxon>Nostocales</taxon>
        <taxon>Aphanizomenonaceae</taxon>
        <taxon>Cuspidothrix</taxon>
    </lineage>
</organism>
<evidence type="ECO:0000256" key="2">
    <source>
        <dbReference type="ARBA" id="ARBA00023235"/>
    </source>
</evidence>
<comment type="caution">
    <text evidence="4">The sequence shown here is derived from an EMBL/GenBank/DDBJ whole genome shotgun (WGS) entry which is preliminary data.</text>
</comment>
<comment type="similarity">
    <text evidence="1">Belongs to the PhzF family.</text>
</comment>
<dbReference type="NCBIfam" id="TIGR00654">
    <property type="entry name" value="PhzF_family"/>
    <property type="match status" value="1"/>
</dbReference>
<dbReference type="GO" id="GO:0016853">
    <property type="term" value="F:isomerase activity"/>
    <property type="evidence" value="ECO:0007669"/>
    <property type="project" value="UniProtKB-KW"/>
</dbReference>
<protein>
    <submittedName>
        <fullName evidence="4">PhzF family phenazine biosynthesis protein</fullName>
    </submittedName>
</protein>
<proteinExistence type="inferred from homology"/>
<dbReference type="InterPro" id="IPR003719">
    <property type="entry name" value="Phenazine_PhzF-like"/>
</dbReference>
<evidence type="ECO:0000313" key="5">
    <source>
        <dbReference type="Proteomes" id="UP000239589"/>
    </source>
</evidence>
<name>A0A2S6CPY8_9CYAN</name>
<accession>A0A2S6CPY8</accession>
<dbReference type="AlphaFoldDB" id="A0A2S6CPY8"/>
<feature type="active site" evidence="3">
    <location>
        <position position="46"/>
    </location>
</feature>
<gene>
    <name evidence="4" type="ORF">CUN59_18920</name>
</gene>
<dbReference type="EMBL" id="PGEM01000168">
    <property type="protein sequence ID" value="PPJ61813.1"/>
    <property type="molecule type" value="Genomic_DNA"/>
</dbReference>
<evidence type="ECO:0000256" key="1">
    <source>
        <dbReference type="ARBA" id="ARBA00008270"/>
    </source>
</evidence>
<sequence length="266" mass="29480">MNQIITQVDAFTNTPFKGNPAAICILDSPKSESWMQNIAQEMNLSETAFLVKQDNGFNLRWFTPTVEVPLCGHATLASAHVLWSQGHLLPNQEARFYTKSGILIAKLANDWIQLDFPVNLSQPVEVTPELSEVLGVTIKSVVQNSLGYLVEVKSEELVREMQPNFQQMKTLTKADIIVTSIANSDSEYDFVSRFFAPALGINEDPVTGAAHCCLAPFWRDKLGKDEYLAYQASSRGGVVKVYYPGGNRVFISGQAVTVMRGELMIN</sequence>
<keyword evidence="2" id="KW-0413">Isomerase</keyword>